<dbReference type="EMBL" id="WELC01000006">
    <property type="protein sequence ID" value="KAB7631459.1"/>
    <property type="molecule type" value="Genomic_DNA"/>
</dbReference>
<evidence type="ECO:0000256" key="3">
    <source>
        <dbReference type="ARBA" id="ARBA00022553"/>
    </source>
</evidence>
<evidence type="ECO:0000256" key="7">
    <source>
        <dbReference type="PROSITE-ProRule" id="PRU00169"/>
    </source>
</evidence>
<sequence>MRGVARRPGWSGAAGPFRAAAVNERIDPGEPLVLRVLWPLLIGLCVLWPTLASAQPVPPTPRQLTVFDGLPSNTVNRMAEDRYGYLWIATNDGLARYDGRNYRIWRAEDGLRDNHVWSVHVDARNQLWIGTENAGLAMMSADRREIRFYDRDSHPEIGSNTIWSVASTPDGAIWFGTYQGGLHRLERDGTLTRFMPEPGNPRSLPAASVGSLATTLDGTLWIGSQAGLARWTGHDFDLMPSAQLPARVINGLTAEADGSLWINSNAGVTVRRPDGRFEPAPWAVAEGDQILGMMLRDEQGGYWLDTRSGLGRAMDGQFQQVPLYSAIARGQVRPNWTGAYEDREGGIWLASTNGGLWHLLPRWWQFSVLSRLEDDPASLRNAYVLGMGAAADGGVWTVGTHGALDKFDPVSGRVEQHRTWVDGTQWLQSVLEDPRGQVWIGSWDALLRYDPGQKRIRRWGRDAAVDAAMDGAIESLAICDGQRLWTASANGLQQRDLEGRVLHRVALGHAGLSTGQNVLDIRCGPQDRLWVATGQGLLQWVAARSRFEPLPGGPAAGVYAMALAGDDTVWLSEDSKLSHYAWQGDRLTLQEVIGSSAGYPAINATGLVVDRQGVVWAANARGLVRVDPEAGSVRQYGVHDGLPSQEFRRRTLTLTPSGRIVGGTPAGVVVFDPALVKPATRRAPLVIERVEVRRGERVLDLTHAVPLDIADGDRDLRIVARLLSFADSTSNNYRYRLAGYDPDWVEVGPGGERLFSRLPPGRYRLEVQARSADHIWSRVQVLEFRVLPPWWRSLSGLLLLTSAVLLLLSLFAWLYRRRLQRRHAYQLALQKQELAEQASMAKTRFLANLGHEVRTPMTGVLGMSELLLSSPLNAQQRGYTESIRHAGEHLLHLVNDALDLARIESGRLELQAQSFQLQRPIGDVCALMAALAEQKGLRFVVDNTVSPGTRTIGDELRVRQILLNLLGNAVKFTSHGEVRLTLRAITPGRGLHIEVSDTGPGISADQQERLFRRFEQADGARTAAQYGGSGLGLAICRELALAMQGQIGVQSQLGVGTRFTVTLPLPLEAGTTNASGTAEGGQWVLPPLRILLVEDDLTVAEVVSGLLSARGHEVVHAEHALSALREVSEAPFEVLLMDLDLPGLGGIALAEHLRSQGFEMPLIAVTARTDPSIEQQARQAGFDAFLRKPVTGDLLVEAIARVLHATR</sequence>
<evidence type="ECO:0000256" key="5">
    <source>
        <dbReference type="ARBA" id="ARBA00022777"/>
    </source>
</evidence>
<dbReference type="SUPFAM" id="SSF63829">
    <property type="entry name" value="Calcium-dependent phosphotriesterase"/>
    <property type="match status" value="2"/>
</dbReference>
<dbReference type="Pfam" id="PF07495">
    <property type="entry name" value="Y_Y_Y"/>
    <property type="match status" value="1"/>
</dbReference>
<dbReference type="SMART" id="SM00388">
    <property type="entry name" value="HisKA"/>
    <property type="match status" value="1"/>
</dbReference>
<dbReference type="SMART" id="SM00387">
    <property type="entry name" value="HATPase_c"/>
    <property type="match status" value="1"/>
</dbReference>
<proteinExistence type="predicted"/>
<dbReference type="SMART" id="SM00448">
    <property type="entry name" value="REC"/>
    <property type="match status" value="1"/>
</dbReference>
<dbReference type="InterPro" id="IPR005467">
    <property type="entry name" value="His_kinase_dom"/>
</dbReference>
<dbReference type="GO" id="GO:0005886">
    <property type="term" value="C:plasma membrane"/>
    <property type="evidence" value="ECO:0007669"/>
    <property type="project" value="TreeGrafter"/>
</dbReference>
<dbReference type="FunFam" id="3.30.565.10:FF:000010">
    <property type="entry name" value="Sensor histidine kinase RcsC"/>
    <property type="match status" value="1"/>
</dbReference>
<feature type="domain" description="Response regulatory" evidence="10">
    <location>
        <begin position="1089"/>
        <end position="1203"/>
    </location>
</feature>
<dbReference type="GO" id="GO:0009927">
    <property type="term" value="F:histidine phosphotransfer kinase activity"/>
    <property type="evidence" value="ECO:0007669"/>
    <property type="project" value="TreeGrafter"/>
</dbReference>
<dbReference type="SUPFAM" id="SSF47384">
    <property type="entry name" value="Homodimeric domain of signal transducing histidine kinase"/>
    <property type="match status" value="1"/>
</dbReference>
<comment type="catalytic activity">
    <reaction evidence="1">
        <text>ATP + protein L-histidine = ADP + protein N-phospho-L-histidine.</text>
        <dbReference type="EC" id="2.7.13.3"/>
    </reaction>
</comment>
<feature type="domain" description="Histidine kinase" evidence="9">
    <location>
        <begin position="848"/>
        <end position="1067"/>
    </location>
</feature>
<dbReference type="InterPro" id="IPR003594">
    <property type="entry name" value="HATPase_dom"/>
</dbReference>
<evidence type="ECO:0000256" key="2">
    <source>
        <dbReference type="ARBA" id="ARBA00012438"/>
    </source>
</evidence>
<keyword evidence="4" id="KW-0808">Transferase</keyword>
<dbReference type="PROSITE" id="PS50109">
    <property type="entry name" value="HIS_KIN"/>
    <property type="match status" value="1"/>
</dbReference>
<dbReference type="InterPro" id="IPR013783">
    <property type="entry name" value="Ig-like_fold"/>
</dbReference>
<dbReference type="InterPro" id="IPR036097">
    <property type="entry name" value="HisK_dim/P_sf"/>
</dbReference>
<dbReference type="Pfam" id="PF00072">
    <property type="entry name" value="Response_reg"/>
    <property type="match status" value="1"/>
</dbReference>
<gene>
    <name evidence="11" type="ORF">F9K92_06670</name>
</gene>
<feature type="transmembrane region" description="Helical" evidence="8">
    <location>
        <begin position="790"/>
        <end position="815"/>
    </location>
</feature>
<dbReference type="InterPro" id="IPR003661">
    <property type="entry name" value="HisK_dim/P_dom"/>
</dbReference>
<dbReference type="InterPro" id="IPR004358">
    <property type="entry name" value="Sig_transdc_His_kin-like_C"/>
</dbReference>
<evidence type="ECO:0000313" key="11">
    <source>
        <dbReference type="EMBL" id="KAB7631459.1"/>
    </source>
</evidence>
<dbReference type="Gene3D" id="2.130.10.10">
    <property type="entry name" value="YVTN repeat-like/Quinoprotein amine dehydrogenase"/>
    <property type="match status" value="3"/>
</dbReference>
<dbReference type="PANTHER" id="PTHR43047">
    <property type="entry name" value="TWO-COMPONENT HISTIDINE PROTEIN KINASE"/>
    <property type="match status" value="1"/>
</dbReference>
<dbReference type="InterPro" id="IPR011006">
    <property type="entry name" value="CheY-like_superfamily"/>
</dbReference>
<dbReference type="InterPro" id="IPR001789">
    <property type="entry name" value="Sig_transdc_resp-reg_receiver"/>
</dbReference>
<evidence type="ECO:0000259" key="10">
    <source>
        <dbReference type="PROSITE" id="PS50110"/>
    </source>
</evidence>
<evidence type="ECO:0000256" key="6">
    <source>
        <dbReference type="ARBA" id="ARBA00023012"/>
    </source>
</evidence>
<evidence type="ECO:0000256" key="4">
    <source>
        <dbReference type="ARBA" id="ARBA00022679"/>
    </source>
</evidence>
<dbReference type="InterPro" id="IPR036890">
    <property type="entry name" value="HATPase_C_sf"/>
</dbReference>
<dbReference type="SUPFAM" id="SSF52172">
    <property type="entry name" value="CheY-like"/>
    <property type="match status" value="1"/>
</dbReference>
<dbReference type="InterPro" id="IPR011123">
    <property type="entry name" value="Y_Y_Y"/>
</dbReference>
<dbReference type="Pfam" id="PF00512">
    <property type="entry name" value="HisKA"/>
    <property type="match status" value="1"/>
</dbReference>
<dbReference type="CDD" id="cd16922">
    <property type="entry name" value="HATPase_EvgS-ArcB-TorS-like"/>
    <property type="match status" value="1"/>
</dbReference>
<keyword evidence="8" id="KW-0472">Membrane</keyword>
<feature type="modified residue" description="4-aspartylphosphate" evidence="7">
    <location>
        <position position="1138"/>
    </location>
</feature>
<evidence type="ECO:0000256" key="8">
    <source>
        <dbReference type="SAM" id="Phobius"/>
    </source>
</evidence>
<keyword evidence="8" id="KW-1133">Transmembrane helix</keyword>
<dbReference type="Pfam" id="PF02518">
    <property type="entry name" value="HATPase_c"/>
    <property type="match status" value="1"/>
</dbReference>
<dbReference type="FunFam" id="1.10.287.130:FF:000028">
    <property type="entry name" value="Hybrid signal transduction histidine kinase"/>
    <property type="match status" value="1"/>
</dbReference>
<reference evidence="11 12" key="1">
    <citation type="submission" date="2019-10" db="EMBL/GenBank/DDBJ databases">
        <title>Halotolerant bacteria associated to Saharan-endemic halophytes Stipa tenacissima L. and Atriplex halimus L mitigate salt stress and promote growth of tomato plants.</title>
        <authorList>
            <person name="Dif G."/>
        </authorList>
    </citation>
    <scope>NUCLEOTIDE SEQUENCE [LARGE SCALE GENOMIC DNA]</scope>
    <source>
        <strain evidence="11 12">IS26</strain>
    </source>
</reference>
<accession>A0A7V8CD39</accession>
<dbReference type="PANTHER" id="PTHR43047:SF72">
    <property type="entry name" value="OSMOSENSING HISTIDINE PROTEIN KINASE SLN1"/>
    <property type="match status" value="1"/>
</dbReference>
<dbReference type="SUPFAM" id="SSF55874">
    <property type="entry name" value="ATPase domain of HSP90 chaperone/DNA topoisomerase II/histidine kinase"/>
    <property type="match status" value="1"/>
</dbReference>
<evidence type="ECO:0000259" key="9">
    <source>
        <dbReference type="PROSITE" id="PS50109"/>
    </source>
</evidence>
<dbReference type="EC" id="2.7.13.3" evidence="2"/>
<protein>
    <recommendedName>
        <fullName evidence="2">histidine kinase</fullName>
        <ecNumber evidence="2">2.7.13.3</ecNumber>
    </recommendedName>
</protein>
<keyword evidence="8" id="KW-0812">Transmembrane</keyword>
<keyword evidence="5" id="KW-0418">Kinase</keyword>
<keyword evidence="3 7" id="KW-0597">Phosphoprotein</keyword>
<evidence type="ECO:0000256" key="1">
    <source>
        <dbReference type="ARBA" id="ARBA00000085"/>
    </source>
</evidence>
<dbReference type="InterPro" id="IPR015943">
    <property type="entry name" value="WD40/YVTN_repeat-like_dom_sf"/>
</dbReference>
<dbReference type="CDD" id="cd17546">
    <property type="entry name" value="REC_hyHK_CKI1_RcsC-like"/>
    <property type="match status" value="1"/>
</dbReference>
<dbReference type="Gene3D" id="3.30.565.10">
    <property type="entry name" value="Histidine kinase-like ATPase, C-terminal domain"/>
    <property type="match status" value="1"/>
</dbReference>
<dbReference type="PRINTS" id="PR00344">
    <property type="entry name" value="BCTRLSENSOR"/>
</dbReference>
<evidence type="ECO:0000313" key="12">
    <source>
        <dbReference type="Proteomes" id="UP000449004"/>
    </source>
</evidence>
<dbReference type="InterPro" id="IPR011110">
    <property type="entry name" value="Reg_prop"/>
</dbReference>
<dbReference type="GO" id="GO:0000155">
    <property type="term" value="F:phosphorelay sensor kinase activity"/>
    <property type="evidence" value="ECO:0007669"/>
    <property type="project" value="InterPro"/>
</dbReference>
<dbReference type="Gene3D" id="2.60.40.10">
    <property type="entry name" value="Immunoglobulins"/>
    <property type="match status" value="1"/>
</dbReference>
<name>A0A7V8CD39_9GAMM</name>
<dbReference type="Pfam" id="PF07494">
    <property type="entry name" value="Reg_prop"/>
    <property type="match status" value="3"/>
</dbReference>
<comment type="caution">
    <text evidence="11">The sequence shown here is derived from an EMBL/GenBank/DDBJ whole genome shotgun (WGS) entry which is preliminary data.</text>
</comment>
<dbReference type="CDD" id="cd00082">
    <property type="entry name" value="HisKA"/>
    <property type="match status" value="1"/>
</dbReference>
<dbReference type="Gene3D" id="1.10.287.130">
    <property type="match status" value="1"/>
</dbReference>
<dbReference type="AlphaFoldDB" id="A0A7V8CD39"/>
<keyword evidence="6" id="KW-0902">Two-component regulatory system</keyword>
<dbReference type="Gene3D" id="3.40.50.2300">
    <property type="match status" value="1"/>
</dbReference>
<dbReference type="PROSITE" id="PS50110">
    <property type="entry name" value="RESPONSE_REGULATORY"/>
    <property type="match status" value="1"/>
</dbReference>
<organism evidence="11 12">
    <name type="scientific">Stenotrophomonas rhizophila</name>
    <dbReference type="NCBI Taxonomy" id="216778"/>
    <lineage>
        <taxon>Bacteria</taxon>
        <taxon>Pseudomonadati</taxon>
        <taxon>Pseudomonadota</taxon>
        <taxon>Gammaproteobacteria</taxon>
        <taxon>Lysobacterales</taxon>
        <taxon>Lysobacteraceae</taxon>
        <taxon>Stenotrophomonas</taxon>
    </lineage>
</organism>
<dbReference type="Proteomes" id="UP000449004">
    <property type="component" value="Unassembled WGS sequence"/>
</dbReference>